<evidence type="ECO:0000313" key="2">
    <source>
        <dbReference type="EMBL" id="KPI35759.1"/>
    </source>
</evidence>
<accession>A0A0N0NIR5</accession>
<feature type="compositionally biased region" description="Polar residues" evidence="1">
    <location>
        <begin position="395"/>
        <end position="413"/>
    </location>
</feature>
<dbReference type="VEuPathDB" id="FungiDB:AB675_1239"/>
<evidence type="ECO:0000256" key="1">
    <source>
        <dbReference type="SAM" id="MobiDB-lite"/>
    </source>
</evidence>
<reference evidence="2 3" key="1">
    <citation type="submission" date="2015-06" db="EMBL/GenBank/DDBJ databases">
        <title>Draft genome of the ant-associated black yeast Phialophora attae CBS 131958.</title>
        <authorList>
            <person name="Moreno L.F."/>
            <person name="Stielow B.J."/>
            <person name="de Hoog S."/>
            <person name="Vicente V.A."/>
            <person name="Weiss V.A."/>
            <person name="de Vries M."/>
            <person name="Cruz L.M."/>
            <person name="Souza E.M."/>
        </authorList>
    </citation>
    <scope>NUCLEOTIDE SEQUENCE [LARGE SCALE GENOMIC DNA]</scope>
    <source>
        <strain evidence="2 3">CBS 131958</strain>
    </source>
</reference>
<dbReference type="Proteomes" id="UP000038010">
    <property type="component" value="Unassembled WGS sequence"/>
</dbReference>
<protein>
    <recommendedName>
        <fullName evidence="4">Transcription factor tau subunit sfc6</fullName>
    </recommendedName>
</protein>
<dbReference type="AlphaFoldDB" id="A0A0N0NIR5"/>
<evidence type="ECO:0000313" key="3">
    <source>
        <dbReference type="Proteomes" id="UP000038010"/>
    </source>
</evidence>
<name>A0A0N0NIR5_9EURO</name>
<comment type="caution">
    <text evidence="2">The sequence shown here is derived from an EMBL/GenBank/DDBJ whole genome shotgun (WGS) entry which is preliminary data.</text>
</comment>
<dbReference type="RefSeq" id="XP_017995722.1">
    <property type="nucleotide sequence ID" value="XM_018141114.1"/>
</dbReference>
<dbReference type="GeneID" id="28732994"/>
<gene>
    <name evidence="2" type="ORF">AB675_1239</name>
</gene>
<dbReference type="EMBL" id="LFJN01000037">
    <property type="protein sequence ID" value="KPI35759.1"/>
    <property type="molecule type" value="Genomic_DNA"/>
</dbReference>
<dbReference type="STRING" id="1664694.A0A0N0NIR5"/>
<feature type="region of interest" description="Disordered" evidence="1">
    <location>
        <begin position="394"/>
        <end position="415"/>
    </location>
</feature>
<keyword evidence="3" id="KW-1185">Reference proteome</keyword>
<organism evidence="2 3">
    <name type="scientific">Cyphellophora attinorum</name>
    <dbReference type="NCBI Taxonomy" id="1664694"/>
    <lineage>
        <taxon>Eukaryota</taxon>
        <taxon>Fungi</taxon>
        <taxon>Dikarya</taxon>
        <taxon>Ascomycota</taxon>
        <taxon>Pezizomycotina</taxon>
        <taxon>Eurotiomycetes</taxon>
        <taxon>Chaetothyriomycetidae</taxon>
        <taxon>Chaetothyriales</taxon>
        <taxon>Cyphellophoraceae</taxon>
        <taxon>Cyphellophora</taxon>
    </lineage>
</organism>
<feature type="compositionally biased region" description="Low complexity" evidence="1">
    <location>
        <begin position="36"/>
        <end position="48"/>
    </location>
</feature>
<feature type="region of interest" description="Disordered" evidence="1">
    <location>
        <begin position="1"/>
        <end position="63"/>
    </location>
</feature>
<proteinExistence type="predicted"/>
<sequence>MADTPPVRRSGRKRKVNTRYAGADWDRDALRRIRATSTSSGSSPSDSGNNLEPSDDVDFYGGRDDGTLVDSLVHGPSREDSAPIRHVRSIWLRGRDATLPSRTTLLNPEASFMHLVEADQKRAAEMVLAEPEGFELESKTEEERSTMVSYLDHQCDLDDAQLSQLDSRQRLTEIDKNTATGRRYIAAANAHTVIAGPLHSQRACVVDALGFHPLQTSANPDENSGWLINIGGSAQCAAWAPRPARSIRRVNVTVFWSAVHKPPMQRADVAFQGRAATKDDLLDLDTESPPRLVQVIGINAGDVQELKWAPTSSRITDVDLPHLLAVLSTDSHLRILACDLSGESYETTWLELSTPVVDISPPTSVGTTPTITGEDPVFSTFAWLSSHELILGTHTGANRSSSHPPHTLPNTISPPDLHHSVAPALPLFPPTHRFNATSSAACDLNLITLTPAHPSATVHTHYQRLPSLLLTYSPYTRSFITIYPIGPIRSATTNHTIDDPPGESTSTPTLIAHHLRRFTSTAQQLAHLPL</sequence>
<dbReference type="OrthoDB" id="4703at2759"/>
<evidence type="ECO:0008006" key="4">
    <source>
        <dbReference type="Google" id="ProtNLM"/>
    </source>
</evidence>